<dbReference type="EMBL" id="GBRH01253310">
    <property type="protein sequence ID" value="JAD44585.1"/>
    <property type="molecule type" value="Transcribed_RNA"/>
</dbReference>
<reference evidence="1" key="1">
    <citation type="submission" date="2014-09" db="EMBL/GenBank/DDBJ databases">
        <authorList>
            <person name="Magalhaes I.L.F."/>
            <person name="Oliveira U."/>
            <person name="Santos F.R."/>
            <person name="Vidigal T.H.D.A."/>
            <person name="Brescovit A.D."/>
            <person name="Santos A.J."/>
        </authorList>
    </citation>
    <scope>NUCLEOTIDE SEQUENCE</scope>
    <source>
        <tissue evidence="1">Shoot tissue taken approximately 20 cm above the soil surface</tissue>
    </source>
</reference>
<proteinExistence type="predicted"/>
<dbReference type="AlphaFoldDB" id="A0A0A9A6G4"/>
<name>A0A0A9A6G4_ARUDO</name>
<evidence type="ECO:0000313" key="1">
    <source>
        <dbReference type="EMBL" id="JAD44585.1"/>
    </source>
</evidence>
<reference evidence="1" key="2">
    <citation type="journal article" date="2015" name="Data Brief">
        <title>Shoot transcriptome of the giant reed, Arundo donax.</title>
        <authorList>
            <person name="Barrero R.A."/>
            <person name="Guerrero F.D."/>
            <person name="Moolhuijzen P."/>
            <person name="Goolsby J.A."/>
            <person name="Tidwell J."/>
            <person name="Bellgard S.E."/>
            <person name="Bellgard M.I."/>
        </authorList>
    </citation>
    <scope>NUCLEOTIDE SEQUENCE</scope>
    <source>
        <tissue evidence="1">Shoot tissue taken approximately 20 cm above the soil surface</tissue>
    </source>
</reference>
<sequence>MMECTSLISNRDHCARQLQ</sequence>
<organism evidence="1">
    <name type="scientific">Arundo donax</name>
    <name type="common">Giant reed</name>
    <name type="synonym">Donax arundinaceus</name>
    <dbReference type="NCBI Taxonomy" id="35708"/>
    <lineage>
        <taxon>Eukaryota</taxon>
        <taxon>Viridiplantae</taxon>
        <taxon>Streptophyta</taxon>
        <taxon>Embryophyta</taxon>
        <taxon>Tracheophyta</taxon>
        <taxon>Spermatophyta</taxon>
        <taxon>Magnoliopsida</taxon>
        <taxon>Liliopsida</taxon>
        <taxon>Poales</taxon>
        <taxon>Poaceae</taxon>
        <taxon>PACMAD clade</taxon>
        <taxon>Arundinoideae</taxon>
        <taxon>Arundineae</taxon>
        <taxon>Arundo</taxon>
    </lineage>
</organism>
<protein>
    <submittedName>
        <fullName evidence="1">Uncharacterized protein</fullName>
    </submittedName>
</protein>
<accession>A0A0A9A6G4</accession>